<reference evidence="1" key="1">
    <citation type="journal article" date="2023" name="Science">
        <title>Genome structures resolve the early diversification of teleost fishes.</title>
        <authorList>
            <person name="Parey E."/>
            <person name="Louis A."/>
            <person name="Montfort J."/>
            <person name="Bouchez O."/>
            <person name="Roques C."/>
            <person name="Iampietro C."/>
            <person name="Lluch J."/>
            <person name="Castinel A."/>
            <person name="Donnadieu C."/>
            <person name="Desvignes T."/>
            <person name="Floi Bucao C."/>
            <person name="Jouanno E."/>
            <person name="Wen M."/>
            <person name="Mejri S."/>
            <person name="Dirks R."/>
            <person name="Jansen H."/>
            <person name="Henkel C."/>
            <person name="Chen W.J."/>
            <person name="Zahm M."/>
            <person name="Cabau C."/>
            <person name="Klopp C."/>
            <person name="Thompson A.W."/>
            <person name="Robinson-Rechavi M."/>
            <person name="Braasch I."/>
            <person name="Lecointre G."/>
            <person name="Bobe J."/>
            <person name="Postlethwait J.H."/>
            <person name="Berthelot C."/>
            <person name="Roest Crollius H."/>
            <person name="Guiguen Y."/>
        </authorList>
    </citation>
    <scope>NUCLEOTIDE SEQUENCE</scope>
    <source>
        <strain evidence="1">NC1722</strain>
    </source>
</reference>
<keyword evidence="2" id="KW-1185">Reference proteome</keyword>
<accession>A0AAD7T1M4</accession>
<evidence type="ECO:0000313" key="1">
    <source>
        <dbReference type="EMBL" id="KAJ8412729.1"/>
    </source>
</evidence>
<evidence type="ECO:0000313" key="2">
    <source>
        <dbReference type="Proteomes" id="UP001221898"/>
    </source>
</evidence>
<dbReference type="Proteomes" id="UP001221898">
    <property type="component" value="Unassembled WGS sequence"/>
</dbReference>
<protein>
    <submittedName>
        <fullName evidence="1">Uncharacterized protein</fullName>
    </submittedName>
</protein>
<proteinExistence type="predicted"/>
<comment type="caution">
    <text evidence="1">The sequence shown here is derived from an EMBL/GenBank/DDBJ whole genome shotgun (WGS) entry which is preliminary data.</text>
</comment>
<gene>
    <name evidence="1" type="ORF">AAFF_G00116800</name>
</gene>
<organism evidence="1 2">
    <name type="scientific">Aldrovandia affinis</name>
    <dbReference type="NCBI Taxonomy" id="143900"/>
    <lineage>
        <taxon>Eukaryota</taxon>
        <taxon>Metazoa</taxon>
        <taxon>Chordata</taxon>
        <taxon>Craniata</taxon>
        <taxon>Vertebrata</taxon>
        <taxon>Euteleostomi</taxon>
        <taxon>Actinopterygii</taxon>
        <taxon>Neopterygii</taxon>
        <taxon>Teleostei</taxon>
        <taxon>Notacanthiformes</taxon>
        <taxon>Halosauridae</taxon>
        <taxon>Aldrovandia</taxon>
    </lineage>
</organism>
<dbReference type="AlphaFoldDB" id="A0AAD7T1M4"/>
<feature type="non-terminal residue" evidence="1">
    <location>
        <position position="86"/>
    </location>
</feature>
<name>A0AAD7T1M4_9TELE</name>
<dbReference type="EMBL" id="JAINUG010000018">
    <property type="protein sequence ID" value="KAJ8412729.1"/>
    <property type="molecule type" value="Genomic_DNA"/>
</dbReference>
<sequence length="86" mass="9633">CQQSDHLPAVGNLLIKSNIQGAASRQSREFHRSHRVDTFLSTAPRWFLDYCNNTSTHPSLPHHQTQGKGGNFAGCIKEEELQPYNG</sequence>